<reference evidence="1" key="1">
    <citation type="submission" date="2020-01" db="EMBL/GenBank/DDBJ databases">
        <authorList>
            <person name="Mishra B."/>
        </authorList>
    </citation>
    <scope>NUCLEOTIDE SEQUENCE [LARGE SCALE GENOMIC DNA]</scope>
</reference>
<protein>
    <submittedName>
        <fullName evidence="1">Uncharacterized protein</fullName>
    </submittedName>
</protein>
<dbReference type="AlphaFoldDB" id="A0A6D2JGQ5"/>
<dbReference type="Proteomes" id="UP000467841">
    <property type="component" value="Unassembled WGS sequence"/>
</dbReference>
<organism evidence="1 2">
    <name type="scientific">Microthlaspi erraticum</name>
    <dbReference type="NCBI Taxonomy" id="1685480"/>
    <lineage>
        <taxon>Eukaryota</taxon>
        <taxon>Viridiplantae</taxon>
        <taxon>Streptophyta</taxon>
        <taxon>Embryophyta</taxon>
        <taxon>Tracheophyta</taxon>
        <taxon>Spermatophyta</taxon>
        <taxon>Magnoliopsida</taxon>
        <taxon>eudicotyledons</taxon>
        <taxon>Gunneridae</taxon>
        <taxon>Pentapetalae</taxon>
        <taxon>rosids</taxon>
        <taxon>malvids</taxon>
        <taxon>Brassicales</taxon>
        <taxon>Brassicaceae</taxon>
        <taxon>Coluteocarpeae</taxon>
        <taxon>Microthlaspi</taxon>
    </lineage>
</organism>
<proteinExistence type="predicted"/>
<accession>A0A6D2JGQ5</accession>
<sequence>MYACLEKQKYSLDQFRAMTRVKRRRGGDSSETPPDVEVEILARLPPECSDEFQVRVKELECSYSFPIFYQPLSHDGVVPTAATSSVHEFAGRTGAVTAIIITIVVV</sequence>
<name>A0A6D2JGQ5_9BRAS</name>
<gene>
    <name evidence="1" type="ORF">MERR_LOCUS23310</name>
</gene>
<dbReference type="EMBL" id="CACVBM020001163">
    <property type="protein sequence ID" value="CAA7036075.1"/>
    <property type="molecule type" value="Genomic_DNA"/>
</dbReference>
<evidence type="ECO:0000313" key="1">
    <source>
        <dbReference type="EMBL" id="CAA7036075.1"/>
    </source>
</evidence>
<evidence type="ECO:0000313" key="2">
    <source>
        <dbReference type="Proteomes" id="UP000467841"/>
    </source>
</evidence>
<keyword evidence="2" id="KW-1185">Reference proteome</keyword>
<comment type="caution">
    <text evidence="1">The sequence shown here is derived from an EMBL/GenBank/DDBJ whole genome shotgun (WGS) entry which is preliminary data.</text>
</comment>